<gene>
    <name evidence="2" type="ORF">CU097_015590</name>
</gene>
<dbReference type="EMBL" id="PJQL01000124">
    <property type="protein sequence ID" value="RCH99439.1"/>
    <property type="molecule type" value="Genomic_DNA"/>
</dbReference>
<protein>
    <submittedName>
        <fullName evidence="2">Uncharacterized protein</fullName>
    </submittedName>
</protein>
<dbReference type="InterPro" id="IPR001337">
    <property type="entry name" value="TMV-like_coat"/>
</dbReference>
<reference evidence="2 3" key="1">
    <citation type="journal article" date="2018" name="G3 (Bethesda)">
        <title>Phylogenetic and Phylogenomic Definition of Rhizopus Species.</title>
        <authorList>
            <person name="Gryganskyi A.P."/>
            <person name="Golan J."/>
            <person name="Dolatabadi S."/>
            <person name="Mondo S."/>
            <person name="Robb S."/>
            <person name="Idnurm A."/>
            <person name="Muszewska A."/>
            <person name="Steczkiewicz K."/>
            <person name="Masonjones S."/>
            <person name="Liao H.L."/>
            <person name="Gajdeczka M.T."/>
            <person name="Anike F."/>
            <person name="Vuek A."/>
            <person name="Anishchenko I.M."/>
            <person name="Voigt K."/>
            <person name="de Hoog G.S."/>
            <person name="Smith M.E."/>
            <person name="Heitman J."/>
            <person name="Vilgalys R."/>
            <person name="Stajich J.E."/>
        </authorList>
    </citation>
    <scope>NUCLEOTIDE SEQUENCE [LARGE SCALE GENOMIC DNA]</scope>
    <source>
        <strain evidence="2 3">CBS 357.93</strain>
    </source>
</reference>
<dbReference type="OrthoDB" id="2237965at2759"/>
<dbReference type="GO" id="GO:0005198">
    <property type="term" value="F:structural molecule activity"/>
    <property type="evidence" value="ECO:0007669"/>
    <property type="project" value="InterPro"/>
</dbReference>
<feature type="region of interest" description="Disordered" evidence="1">
    <location>
        <begin position="163"/>
        <end position="193"/>
    </location>
</feature>
<comment type="caution">
    <text evidence="2">The sequence shown here is derived from an EMBL/GenBank/DDBJ whole genome shotgun (WGS) entry which is preliminary data.</text>
</comment>
<evidence type="ECO:0000313" key="2">
    <source>
        <dbReference type="EMBL" id="RCH99439.1"/>
    </source>
</evidence>
<dbReference type="Pfam" id="PF00721">
    <property type="entry name" value="TMV_coat"/>
    <property type="match status" value="1"/>
</dbReference>
<accession>A0A367KBF0</accession>
<dbReference type="AlphaFoldDB" id="A0A367KBF0"/>
<evidence type="ECO:0000313" key="3">
    <source>
        <dbReference type="Proteomes" id="UP000252139"/>
    </source>
</evidence>
<sequence length="193" mass="21953">MYTNWNSNSATLITLKWYRVDTIASFLHELRQYIINTPGKFSATYLPKPPKSELPASMNERFPEAEGWLCEAIGDWNAKFDCLLLAANVMVNVNRLDRKYPEYKTAGDTEYYCILSINELLHMIASPELGEVIKQSAFEQRYALEWYDDAEDAKSTGLGFSRLPSFSSNDDLTSKAKNGPSGELAHNDQKFDE</sequence>
<proteinExistence type="predicted"/>
<evidence type="ECO:0000256" key="1">
    <source>
        <dbReference type="SAM" id="MobiDB-lite"/>
    </source>
</evidence>
<keyword evidence="3" id="KW-1185">Reference proteome</keyword>
<dbReference type="Proteomes" id="UP000252139">
    <property type="component" value="Unassembled WGS sequence"/>
</dbReference>
<name>A0A367KBF0_RHIAZ</name>
<organism evidence="2 3">
    <name type="scientific">Rhizopus azygosporus</name>
    <name type="common">Rhizopus microsporus var. azygosporus</name>
    <dbReference type="NCBI Taxonomy" id="86630"/>
    <lineage>
        <taxon>Eukaryota</taxon>
        <taxon>Fungi</taxon>
        <taxon>Fungi incertae sedis</taxon>
        <taxon>Mucoromycota</taxon>
        <taxon>Mucoromycotina</taxon>
        <taxon>Mucoromycetes</taxon>
        <taxon>Mucorales</taxon>
        <taxon>Mucorineae</taxon>
        <taxon>Rhizopodaceae</taxon>
        <taxon>Rhizopus</taxon>
    </lineage>
</organism>